<dbReference type="Gene3D" id="3.20.20.70">
    <property type="entry name" value="Aldolase class I"/>
    <property type="match status" value="2"/>
</dbReference>
<dbReference type="GO" id="GO:0000162">
    <property type="term" value="P:L-tryptophan biosynthetic process"/>
    <property type="evidence" value="ECO:0007669"/>
    <property type="project" value="UniProtKB-UniRule"/>
</dbReference>
<comment type="catalytic activity">
    <reaction evidence="2 15">
        <text>1-(2-carboxyphenylamino)-1-deoxy-D-ribulose 5-phosphate + H(+) = (1S,2R)-1-C-(indol-3-yl)glycerol 3-phosphate + CO2 + H2O</text>
        <dbReference type="Rhea" id="RHEA:23476"/>
        <dbReference type="ChEBI" id="CHEBI:15377"/>
        <dbReference type="ChEBI" id="CHEBI:15378"/>
        <dbReference type="ChEBI" id="CHEBI:16526"/>
        <dbReference type="ChEBI" id="CHEBI:58613"/>
        <dbReference type="ChEBI" id="CHEBI:58866"/>
        <dbReference type="EC" id="4.1.1.48"/>
    </reaction>
</comment>
<evidence type="ECO:0000313" key="20">
    <source>
        <dbReference type="Proteomes" id="UP000070299"/>
    </source>
</evidence>
<dbReference type="GO" id="GO:0004425">
    <property type="term" value="F:indole-3-glycerol-phosphate synthase activity"/>
    <property type="evidence" value="ECO:0007669"/>
    <property type="project" value="UniProtKB-UniRule"/>
</dbReference>
<keyword evidence="20" id="KW-1185">Reference proteome</keyword>
<evidence type="ECO:0000256" key="6">
    <source>
        <dbReference type="ARBA" id="ARBA00009847"/>
    </source>
</evidence>
<evidence type="ECO:0000256" key="11">
    <source>
        <dbReference type="ARBA" id="ARBA00023235"/>
    </source>
</evidence>
<evidence type="ECO:0000256" key="15">
    <source>
        <dbReference type="HAMAP-Rule" id="MF_00134"/>
    </source>
</evidence>
<keyword evidence="7 15" id="KW-0028">Amino-acid biosynthesis</keyword>
<evidence type="ECO:0000256" key="3">
    <source>
        <dbReference type="ARBA" id="ARBA00004664"/>
    </source>
</evidence>
<comment type="catalytic activity">
    <reaction evidence="1 16">
        <text>N-(5-phospho-beta-D-ribosyl)anthranilate = 1-(2-carboxyphenylamino)-1-deoxy-D-ribulose 5-phosphate</text>
        <dbReference type="Rhea" id="RHEA:21540"/>
        <dbReference type="ChEBI" id="CHEBI:18277"/>
        <dbReference type="ChEBI" id="CHEBI:58613"/>
        <dbReference type="EC" id="5.3.1.24"/>
    </reaction>
</comment>
<dbReference type="FunFam" id="3.20.20.70:FF:000024">
    <property type="entry name" value="Indole-3-glycerol phosphate synthase"/>
    <property type="match status" value="1"/>
</dbReference>
<comment type="pathway">
    <text evidence="4 15">Amino-acid biosynthesis; L-tryptophan biosynthesis; L-tryptophan from chorismate: step 4/5.</text>
</comment>
<organism evidence="19 20">
    <name type="scientific">Paraglaciecola hydrolytica</name>
    <dbReference type="NCBI Taxonomy" id="1799789"/>
    <lineage>
        <taxon>Bacteria</taxon>
        <taxon>Pseudomonadati</taxon>
        <taxon>Pseudomonadota</taxon>
        <taxon>Gammaproteobacteria</taxon>
        <taxon>Alteromonadales</taxon>
        <taxon>Alteromonadaceae</taxon>
        <taxon>Paraglaciecola</taxon>
    </lineage>
</organism>
<evidence type="ECO:0000256" key="8">
    <source>
        <dbReference type="ARBA" id="ARBA00022793"/>
    </source>
</evidence>
<dbReference type="UniPathway" id="UPA00035">
    <property type="reaction ID" value="UER00042"/>
</dbReference>
<name>A0A136A5M0_9ALTE</name>
<dbReference type="NCBIfam" id="NF006945">
    <property type="entry name" value="PRK09427.1"/>
    <property type="match status" value="1"/>
</dbReference>
<dbReference type="InterPro" id="IPR013798">
    <property type="entry name" value="Indole-3-glycerol_P_synth_dom"/>
</dbReference>
<keyword evidence="11 16" id="KW-0413">Isomerase</keyword>
<gene>
    <name evidence="16" type="primary">trpF</name>
    <name evidence="15" type="synonym">trpC</name>
    <name evidence="19" type="ORF">AX660_06960</name>
</gene>
<evidence type="ECO:0000256" key="9">
    <source>
        <dbReference type="ARBA" id="ARBA00022822"/>
    </source>
</evidence>
<dbReference type="RefSeq" id="WP_068375127.1">
    <property type="nucleotide sequence ID" value="NZ_LSNE01000003.1"/>
</dbReference>
<dbReference type="PANTHER" id="PTHR22854:SF2">
    <property type="entry name" value="INDOLE-3-GLYCEROL-PHOSPHATE SYNTHASE"/>
    <property type="match status" value="1"/>
</dbReference>
<keyword evidence="9 15" id="KW-0822">Tryptophan biosynthesis</keyword>
<comment type="function">
    <text evidence="14">Bifunctional enzyme that catalyzes two sequential steps of tryptophan biosynthetic pathway. The first reaction is catalyzed by the isomerase, coded by the TrpF domain; the second reaction is catalyzed by the synthase, coded by the TrpC domain.</text>
</comment>
<accession>A0A136A5M0</accession>
<comment type="caution">
    <text evidence="19">The sequence shown here is derived from an EMBL/GenBank/DDBJ whole genome shotgun (WGS) entry which is preliminary data.</text>
</comment>
<evidence type="ECO:0000256" key="7">
    <source>
        <dbReference type="ARBA" id="ARBA00022605"/>
    </source>
</evidence>
<dbReference type="Pfam" id="PF00697">
    <property type="entry name" value="PRAI"/>
    <property type="match status" value="1"/>
</dbReference>
<evidence type="ECO:0000256" key="12">
    <source>
        <dbReference type="ARBA" id="ARBA00023239"/>
    </source>
</evidence>
<comment type="similarity">
    <text evidence="16">Belongs to the TrpF family.</text>
</comment>
<feature type="domain" description="Indole-3-glycerol phosphate synthase" evidence="17">
    <location>
        <begin position="5"/>
        <end position="256"/>
    </location>
</feature>
<comment type="pathway">
    <text evidence="3 16">Amino-acid biosynthesis; L-tryptophan biosynthesis; L-tryptophan from chorismate: step 3/5.</text>
</comment>
<dbReference type="InterPro" id="IPR011060">
    <property type="entry name" value="RibuloseP-bd_barrel"/>
</dbReference>
<feature type="domain" description="N-(5'phosphoribosyl) anthranilate isomerase (PRAI)" evidence="18">
    <location>
        <begin position="261"/>
        <end position="454"/>
    </location>
</feature>
<dbReference type="CDD" id="cd00331">
    <property type="entry name" value="IGPS"/>
    <property type="match status" value="1"/>
</dbReference>
<evidence type="ECO:0000256" key="2">
    <source>
        <dbReference type="ARBA" id="ARBA00001633"/>
    </source>
</evidence>
<dbReference type="InterPro" id="IPR001468">
    <property type="entry name" value="Indole-3-GlycerolPSynthase_CS"/>
</dbReference>
<evidence type="ECO:0000259" key="18">
    <source>
        <dbReference type="Pfam" id="PF00697"/>
    </source>
</evidence>
<dbReference type="OrthoDB" id="9804217at2"/>
<keyword evidence="8 15" id="KW-0210">Decarboxylase</keyword>
<dbReference type="PROSITE" id="PS00614">
    <property type="entry name" value="IGPS"/>
    <property type="match status" value="1"/>
</dbReference>
<proteinExistence type="inferred from homology"/>
<comment type="similarity">
    <text evidence="15">Belongs to the TrpC family.</text>
</comment>
<evidence type="ECO:0000256" key="13">
    <source>
        <dbReference type="ARBA" id="ARBA00023268"/>
    </source>
</evidence>
<evidence type="ECO:0000313" key="19">
    <source>
        <dbReference type="EMBL" id="KXI30511.1"/>
    </source>
</evidence>
<evidence type="ECO:0000256" key="10">
    <source>
        <dbReference type="ARBA" id="ARBA00023141"/>
    </source>
</evidence>
<reference evidence="20" key="1">
    <citation type="submission" date="2016-02" db="EMBL/GenBank/DDBJ databases">
        <authorList>
            <person name="Schultz-Johansen M."/>
            <person name="Glaring M.A."/>
            <person name="Bech P.K."/>
            <person name="Stougaard P."/>
        </authorList>
    </citation>
    <scope>NUCLEOTIDE SEQUENCE [LARGE SCALE GENOMIC DNA]</scope>
    <source>
        <strain evidence="20">S66</strain>
    </source>
</reference>
<dbReference type="Pfam" id="PF00218">
    <property type="entry name" value="IGPS"/>
    <property type="match status" value="1"/>
</dbReference>
<dbReference type="AlphaFoldDB" id="A0A136A5M0"/>
<evidence type="ECO:0000256" key="14">
    <source>
        <dbReference type="ARBA" id="ARBA00025592"/>
    </source>
</evidence>
<dbReference type="InterPro" id="IPR045186">
    <property type="entry name" value="Indole-3-glycerol_P_synth"/>
</dbReference>
<dbReference type="SUPFAM" id="SSF51366">
    <property type="entry name" value="Ribulose-phoshate binding barrel"/>
    <property type="match status" value="2"/>
</dbReference>
<dbReference type="HAMAP" id="MF_00134_B">
    <property type="entry name" value="IGPS_B"/>
    <property type="match status" value="1"/>
</dbReference>
<dbReference type="STRING" id="1799789.AX660_06960"/>
<keyword evidence="13" id="KW-0511">Multifunctional enzyme</keyword>
<evidence type="ECO:0000259" key="17">
    <source>
        <dbReference type="Pfam" id="PF00218"/>
    </source>
</evidence>
<dbReference type="EMBL" id="LSNE01000003">
    <property type="protein sequence ID" value="KXI30511.1"/>
    <property type="molecule type" value="Genomic_DNA"/>
</dbReference>
<dbReference type="HAMAP" id="MF_00135">
    <property type="entry name" value="PRAI"/>
    <property type="match status" value="1"/>
</dbReference>
<evidence type="ECO:0000256" key="1">
    <source>
        <dbReference type="ARBA" id="ARBA00001164"/>
    </source>
</evidence>
<dbReference type="EC" id="5.3.1.24" evidence="16"/>
<keyword evidence="10 15" id="KW-0057">Aromatic amino acid biosynthesis</keyword>
<dbReference type="PANTHER" id="PTHR22854">
    <property type="entry name" value="TRYPTOPHAN BIOSYNTHESIS PROTEIN"/>
    <property type="match status" value="1"/>
</dbReference>
<protein>
    <recommendedName>
        <fullName evidence="15 16">Multifunctional fusion protein</fullName>
    </recommendedName>
    <domain>
        <recommendedName>
            <fullName evidence="15">Indole-3-glycerol phosphate synthase</fullName>
            <shortName evidence="15">IGPS</shortName>
            <ecNumber evidence="15">4.1.1.48</ecNumber>
        </recommendedName>
    </domain>
    <domain>
        <recommendedName>
            <fullName evidence="16">N-(5'-phosphoribosyl)anthranilate isomerase</fullName>
            <shortName evidence="16">PRAI</shortName>
            <ecNumber evidence="16">5.3.1.24</ecNumber>
        </recommendedName>
    </domain>
</protein>
<sequence>MANVLEKIVIDKQTEIAQRKIDFPLSQFEVDLKSSERSFYAALAQANAGFILECKKASPSKGLIRADFNLDEIIAAYSPYAACISVLTDEKYFQGKFEYLQYVRNKVSQPVINKDFFVDPYQVHLARYYDADAILLMLSVLDDSTYRELATLAEHYQLDVLTEVSNVEEVHRAVDLKAKIIGINNRDLRDLSTDLATTEKLVPLIKQLANHEHVIISESGIYSHQDVRRLAPLVDGFLVGSALMAEPDVALATKQLIYGKVKICGTTTVEGAQLIKDSPASYAGLIFAEQSKRKVSLEKAKQIIDTVPFNYVGVFVNAPVQQVADFANSLDLSAVQLHGKEDQAYIDTLKPLLPTTCQLWLAKGVTDTLPDMHEQQVDKFLLDCQVGKQSGGTGQAFNWQLLNQVADKSQIILAGGLNPQNIKQAASYAVAVLDLNSGIESLPGIKEPQKITQTFSLLREY</sequence>
<evidence type="ECO:0000256" key="4">
    <source>
        <dbReference type="ARBA" id="ARBA00004696"/>
    </source>
</evidence>
<evidence type="ECO:0000256" key="16">
    <source>
        <dbReference type="HAMAP-Rule" id="MF_00135"/>
    </source>
</evidence>
<dbReference type="InterPro" id="IPR001240">
    <property type="entry name" value="PRAI_dom"/>
</dbReference>
<dbReference type="GO" id="GO:0004640">
    <property type="term" value="F:phosphoribosylanthranilate isomerase activity"/>
    <property type="evidence" value="ECO:0007669"/>
    <property type="project" value="UniProtKB-UniRule"/>
</dbReference>
<evidence type="ECO:0000256" key="5">
    <source>
        <dbReference type="ARBA" id="ARBA00007902"/>
    </source>
</evidence>
<dbReference type="InterPro" id="IPR013785">
    <property type="entry name" value="Aldolase_TIM"/>
</dbReference>
<dbReference type="EC" id="4.1.1.48" evidence="15"/>
<comment type="similarity">
    <text evidence="5">In the N-terminal section; belongs to the TrpC family.</text>
</comment>
<dbReference type="Proteomes" id="UP000070299">
    <property type="component" value="Unassembled WGS sequence"/>
</dbReference>
<keyword evidence="12 15" id="KW-0456">Lyase</keyword>
<dbReference type="CDD" id="cd00405">
    <property type="entry name" value="PRAI"/>
    <property type="match status" value="1"/>
</dbReference>
<comment type="similarity">
    <text evidence="6">In the C-terminal section; belongs to the TrpF family.</text>
</comment>